<accession>A0A1E7N424</accession>
<proteinExistence type="predicted"/>
<dbReference type="InterPro" id="IPR038656">
    <property type="entry name" value="Peptidase_G1_sf"/>
</dbReference>
<reference evidence="3" key="5">
    <citation type="submission" date="2020-09" db="EMBL/GenBank/DDBJ databases">
        <authorList>
            <person name="Sun Q."/>
            <person name="Ohkuma M."/>
        </authorList>
    </citation>
    <scope>NUCLEOTIDE SEQUENCE</scope>
    <source>
        <strain evidence="3">JCM 4434</strain>
    </source>
</reference>
<dbReference type="EMBL" id="JPRF03000034">
    <property type="protein sequence ID" value="OEV35414.1"/>
    <property type="molecule type" value="Genomic_DNA"/>
</dbReference>
<dbReference type="EMBL" id="BMUB01000032">
    <property type="protein sequence ID" value="GGV04219.1"/>
    <property type="molecule type" value="Genomic_DNA"/>
</dbReference>
<accession>A0A8H9I024</accession>
<evidence type="ECO:0008006" key="6">
    <source>
        <dbReference type="Google" id="ProtNLM"/>
    </source>
</evidence>
<feature type="active site" description="Proton acceptor" evidence="1">
    <location>
        <position position="186"/>
    </location>
</feature>
<reference evidence="5" key="3">
    <citation type="submission" date="2016-08" db="EMBL/GenBank/DDBJ databases">
        <title>Sequencing, assembly and comparative genomics of S. aureofaciens ATCC 10762.</title>
        <authorList>
            <person name="Gradnigo J.S."/>
            <person name="Johnson N."/>
            <person name="Somerville G.A."/>
        </authorList>
    </citation>
    <scope>NUCLEOTIDE SEQUENCE [LARGE SCALE GENOMIC DNA]</scope>
    <source>
        <strain evidence="5">ATCC 10762 / DSM 40127 / CCM 3239 / JCM 4008 / LMG 5968 / NBRC 12843 / NCIMB 8234 / A-377</strain>
    </source>
</reference>
<dbReference type="Pfam" id="PF01828">
    <property type="entry name" value="Peptidase_A4"/>
    <property type="match status" value="1"/>
</dbReference>
<feature type="signal peptide" evidence="2">
    <location>
        <begin position="1"/>
        <end position="28"/>
    </location>
</feature>
<feature type="chain" id="PRO_5038294935" description="Peptidase A4 family protein" evidence="2">
    <location>
        <begin position="29"/>
        <end position="251"/>
    </location>
</feature>
<gene>
    <name evidence="3" type="ORF">GCM10010502_68690</name>
    <name evidence="4" type="ORF">HS99_0032125</name>
</gene>
<dbReference type="Proteomes" id="UP000610124">
    <property type="component" value="Unassembled WGS sequence"/>
</dbReference>
<evidence type="ECO:0000256" key="2">
    <source>
        <dbReference type="SAM" id="SignalP"/>
    </source>
</evidence>
<keyword evidence="2" id="KW-0732">Signal</keyword>
<dbReference type="GO" id="GO:0006508">
    <property type="term" value="P:proteolysis"/>
    <property type="evidence" value="ECO:0007669"/>
    <property type="project" value="InterPro"/>
</dbReference>
<evidence type="ECO:0000256" key="1">
    <source>
        <dbReference type="PIRSR" id="PIRSR600250-50"/>
    </source>
</evidence>
<dbReference type="Proteomes" id="UP000037395">
    <property type="component" value="Unassembled WGS sequence"/>
</dbReference>
<evidence type="ECO:0000313" key="4">
    <source>
        <dbReference type="EMBL" id="OEV35414.1"/>
    </source>
</evidence>
<name>A0A1E7N424_KITAU</name>
<dbReference type="AlphaFoldDB" id="A0A1E7N424"/>
<dbReference type="RefSeq" id="WP_030557954.1">
    <property type="nucleotide sequence ID" value="NZ_BMUB01000032.1"/>
</dbReference>
<dbReference type="GeneID" id="97489761"/>
<dbReference type="InterPro" id="IPR000250">
    <property type="entry name" value="Peptidase_G1"/>
</dbReference>
<dbReference type="CDD" id="cd13426">
    <property type="entry name" value="Peptidase_G1"/>
    <property type="match status" value="1"/>
</dbReference>
<keyword evidence="5" id="KW-1185">Reference proteome</keyword>
<sequence length="251" mass="25721">MPKVRRHALVAAASLLALLGSASPALPAALPVAAPVLAPITAHHHGNGVLHGTSSNWSGYAATGGKFTSVKASWVQPAVSCTSADAWSAFWVGLDGDGSKTVEQIGTEADCSSGSPVYSSWYEMYPSYPVNFRNSVQPGDHFTASVTTDGAGSFTLTLTNATAGWTRSVNKTLQDATLASAEVIAEAPSSLFGVLPLADFGTVDFTGADVNGQNLGASNASSIDMAEGGVTRTTTSEVGNGTDFSVTWHHS</sequence>
<comment type="caution">
    <text evidence="4">The sequence shown here is derived from an EMBL/GenBank/DDBJ whole genome shotgun (WGS) entry which is preliminary data.</text>
</comment>
<protein>
    <recommendedName>
        <fullName evidence="6">Peptidase A4 family protein</fullName>
    </recommendedName>
</protein>
<dbReference type="SUPFAM" id="SSF49899">
    <property type="entry name" value="Concanavalin A-like lectins/glucanases"/>
    <property type="match status" value="1"/>
</dbReference>
<dbReference type="OrthoDB" id="2630173at2"/>
<dbReference type="PANTHER" id="PTHR37536:SF1">
    <property type="entry name" value="ASPERGILLOPEPSIN, PUTAITVE (AFU_ORTHOLOGUE AFUA_7G01200)"/>
    <property type="match status" value="1"/>
</dbReference>
<dbReference type="InterPro" id="IPR013320">
    <property type="entry name" value="ConA-like_dom_sf"/>
</dbReference>
<dbReference type="Gene3D" id="2.60.120.700">
    <property type="entry name" value="Peptidase G1"/>
    <property type="match status" value="1"/>
</dbReference>
<reference evidence="4 5" key="2">
    <citation type="submission" date="2014-07" db="EMBL/GenBank/DDBJ databases">
        <authorList>
            <person name="Zhang J.E."/>
            <person name="Yang H."/>
            <person name="Guo J."/>
            <person name="Deng Z."/>
            <person name="Luo H."/>
            <person name="Luo M."/>
            <person name="Zhao B."/>
        </authorList>
    </citation>
    <scope>NUCLEOTIDE SEQUENCE [LARGE SCALE GENOMIC DNA]</scope>
    <source>
        <strain evidence="4">ATCC 10762</strain>
        <strain evidence="5">ATCC 10762 / DSM 40127 / CCM 3239 / JCM 4008 / LMG 5968 / NBRC 12843 / NCIMB 8234 / A-377</strain>
    </source>
</reference>
<dbReference type="PANTHER" id="PTHR37536">
    <property type="entry name" value="PUTATIVE (AFU_ORTHOLOGUE AFUA_3G02970)-RELATED"/>
    <property type="match status" value="1"/>
</dbReference>
<dbReference type="InterPro" id="IPR006311">
    <property type="entry name" value="TAT_signal"/>
</dbReference>
<dbReference type="GO" id="GO:0070007">
    <property type="term" value="F:glutamic-type endopeptidase activity"/>
    <property type="evidence" value="ECO:0007669"/>
    <property type="project" value="InterPro"/>
</dbReference>
<dbReference type="PROSITE" id="PS51318">
    <property type="entry name" value="TAT"/>
    <property type="match status" value="1"/>
</dbReference>
<reference evidence="4" key="4">
    <citation type="submission" date="2016-08" db="EMBL/GenBank/DDBJ databases">
        <title>Sequencing, Assembly and Comparative Genomics of S. aureofaciens ATCC 10762.</title>
        <authorList>
            <person name="Gradnigo J.S."/>
            <person name="Johnson N."/>
            <person name="Somerville G.A."/>
        </authorList>
    </citation>
    <scope>NUCLEOTIDE SEQUENCE [LARGE SCALE GENOMIC DNA]</scope>
    <source>
        <strain evidence="4">ATCC 10762</strain>
    </source>
</reference>
<evidence type="ECO:0000313" key="3">
    <source>
        <dbReference type="EMBL" id="GGV04219.1"/>
    </source>
</evidence>
<organism evidence="4 5">
    <name type="scientific">Kitasatospora aureofaciens</name>
    <name type="common">Streptomyces aureofaciens</name>
    <dbReference type="NCBI Taxonomy" id="1894"/>
    <lineage>
        <taxon>Bacteria</taxon>
        <taxon>Bacillati</taxon>
        <taxon>Actinomycetota</taxon>
        <taxon>Actinomycetes</taxon>
        <taxon>Kitasatosporales</taxon>
        <taxon>Streptomycetaceae</taxon>
        <taxon>Kitasatospora</taxon>
    </lineage>
</organism>
<reference evidence="3" key="1">
    <citation type="journal article" date="2014" name="Int. J. Syst. Evol. Microbiol.">
        <title>Complete genome sequence of Corynebacterium casei LMG S-19264T (=DSM 44701T), isolated from a smear-ripened cheese.</title>
        <authorList>
            <consortium name="US DOE Joint Genome Institute (JGI-PGF)"/>
            <person name="Walter F."/>
            <person name="Albersmeier A."/>
            <person name="Kalinowski J."/>
            <person name="Ruckert C."/>
        </authorList>
    </citation>
    <scope>NUCLEOTIDE SEQUENCE</scope>
    <source>
        <strain evidence="3">JCM 4434</strain>
    </source>
</reference>
<evidence type="ECO:0000313" key="5">
    <source>
        <dbReference type="Proteomes" id="UP000037395"/>
    </source>
</evidence>